<feature type="compositionally biased region" description="Polar residues" evidence="1">
    <location>
        <begin position="430"/>
        <end position="446"/>
    </location>
</feature>
<reference evidence="2 3" key="1">
    <citation type="submission" date="2015-01" db="EMBL/GenBank/DDBJ databases">
        <title>The Genome Sequence of Fonsecaea pedrosoi CBS 271.37.</title>
        <authorList>
            <consortium name="The Broad Institute Genomics Platform"/>
            <person name="Cuomo C."/>
            <person name="de Hoog S."/>
            <person name="Gorbushina A."/>
            <person name="Stielow B."/>
            <person name="Teixiera M."/>
            <person name="Abouelleil A."/>
            <person name="Chapman S.B."/>
            <person name="Priest M."/>
            <person name="Young S.K."/>
            <person name="Wortman J."/>
            <person name="Nusbaum C."/>
            <person name="Birren B."/>
        </authorList>
    </citation>
    <scope>NUCLEOTIDE SEQUENCE [LARGE SCALE GENOMIC DNA]</scope>
    <source>
        <strain evidence="2 3">CBS 271.37</strain>
    </source>
</reference>
<feature type="region of interest" description="Disordered" evidence="1">
    <location>
        <begin position="379"/>
        <end position="525"/>
    </location>
</feature>
<name>A0A0D2DEU9_9EURO</name>
<evidence type="ECO:0000256" key="1">
    <source>
        <dbReference type="SAM" id="MobiDB-lite"/>
    </source>
</evidence>
<dbReference type="STRING" id="1442368.A0A0D2DEU9"/>
<sequence length="525" mass="56322">MTAVLPQGLINANPDVQQHALDDFHVDFTNAEVLSKFWKVYAIQSEATQDNTSARLRNLFWRVWSSPTLTKSMTSARLMRLWSLCTQDVDLTPIEDGTHTGRVPELITQVHVILTSHGNILADRNIEGLSASSQSPNTTSPLSPTSDIRQTTGATPRTRPNVAPTLQDFRFPSVAANTGDEERQPSSGQPNGRGRMQSEDASGSGSHATSESSTRPTLSRTTSGGRQRPPVLATAGKSRARPQIPRRKSSSQKSPGGPSGPKSPRAKSGAATVDVTIQDTSGGVGALTNRGPPPGLPIAPSTTSGPAFVLPSASSWQSIDSATEPPLANTAPPLPTSSGELVEPDFRGKFVETQKKLVSSTNLAGLNRIKKTGSVVRFADELPQELRKGKEREKEATIPTRDETPGSSQLRRSISSEAVSDDADDDDSSLENMQLPRTKSQLSLLIQTKRDEIGSSDIGPAGEQENNKGKEQAKEKAQSREEDLLSMGRRDGVTKAGGVQGRKQHRISETEDPGYFSPSSPEPLF</sequence>
<dbReference type="HOGENOM" id="CLU_538610_0_0_1"/>
<evidence type="ECO:0000313" key="2">
    <source>
        <dbReference type="EMBL" id="KIW76226.1"/>
    </source>
</evidence>
<proteinExistence type="predicted"/>
<keyword evidence="3" id="KW-1185">Reference proteome</keyword>
<feature type="compositionally biased region" description="Low complexity" evidence="1">
    <location>
        <begin position="132"/>
        <end position="146"/>
    </location>
</feature>
<feature type="compositionally biased region" description="Polar residues" evidence="1">
    <location>
        <begin position="312"/>
        <end position="321"/>
    </location>
</feature>
<organism evidence="2 3">
    <name type="scientific">Fonsecaea pedrosoi CBS 271.37</name>
    <dbReference type="NCBI Taxonomy" id="1442368"/>
    <lineage>
        <taxon>Eukaryota</taxon>
        <taxon>Fungi</taxon>
        <taxon>Dikarya</taxon>
        <taxon>Ascomycota</taxon>
        <taxon>Pezizomycotina</taxon>
        <taxon>Eurotiomycetes</taxon>
        <taxon>Chaetothyriomycetidae</taxon>
        <taxon>Chaetothyriales</taxon>
        <taxon>Herpotrichiellaceae</taxon>
        <taxon>Fonsecaea</taxon>
    </lineage>
</organism>
<feature type="compositionally biased region" description="Basic and acidic residues" evidence="1">
    <location>
        <begin position="465"/>
        <end position="493"/>
    </location>
</feature>
<dbReference type="VEuPathDB" id="FungiDB:Z517_10972"/>
<dbReference type="OrthoDB" id="5424234at2759"/>
<dbReference type="GeneID" id="25310462"/>
<feature type="compositionally biased region" description="Acidic residues" evidence="1">
    <location>
        <begin position="419"/>
        <end position="429"/>
    </location>
</feature>
<accession>A0A0D2DEU9</accession>
<feature type="region of interest" description="Disordered" evidence="1">
    <location>
        <begin position="130"/>
        <end position="342"/>
    </location>
</feature>
<dbReference type="EMBL" id="KN846975">
    <property type="protein sequence ID" value="KIW76226.1"/>
    <property type="molecule type" value="Genomic_DNA"/>
</dbReference>
<feature type="compositionally biased region" description="Basic residues" evidence="1">
    <location>
        <begin position="238"/>
        <end position="250"/>
    </location>
</feature>
<evidence type="ECO:0000313" key="3">
    <source>
        <dbReference type="Proteomes" id="UP000053029"/>
    </source>
</evidence>
<feature type="compositionally biased region" description="Basic and acidic residues" evidence="1">
    <location>
        <begin position="379"/>
        <end position="404"/>
    </location>
</feature>
<dbReference type="AlphaFoldDB" id="A0A0D2DEU9"/>
<dbReference type="Proteomes" id="UP000053029">
    <property type="component" value="Unassembled WGS sequence"/>
</dbReference>
<gene>
    <name evidence="2" type="ORF">Z517_10972</name>
</gene>
<dbReference type="RefSeq" id="XP_013280034.1">
    <property type="nucleotide sequence ID" value="XM_013424580.1"/>
</dbReference>
<protein>
    <submittedName>
        <fullName evidence="2">Unplaced genomic scaffold supercont1.7, whole genome shotgun sequence</fullName>
    </submittedName>
</protein>
<feature type="compositionally biased region" description="Low complexity" evidence="1">
    <location>
        <begin position="251"/>
        <end position="269"/>
    </location>
</feature>
<feature type="compositionally biased region" description="Low complexity" evidence="1">
    <location>
        <begin position="201"/>
        <end position="223"/>
    </location>
</feature>
<feature type="compositionally biased region" description="Low complexity" evidence="1">
    <location>
        <begin position="322"/>
        <end position="331"/>
    </location>
</feature>